<dbReference type="AlphaFoldDB" id="A0A2H3DQG7"/>
<dbReference type="OrthoDB" id="3010971at2759"/>
<name>A0A2H3DQG7_ARMGA</name>
<proteinExistence type="predicted"/>
<dbReference type="InParanoid" id="A0A2H3DQG7"/>
<protein>
    <submittedName>
        <fullName evidence="1">Uncharacterized protein</fullName>
    </submittedName>
</protein>
<dbReference type="EMBL" id="KZ293650">
    <property type="protein sequence ID" value="PBK96310.1"/>
    <property type="molecule type" value="Genomic_DNA"/>
</dbReference>
<keyword evidence="2" id="KW-1185">Reference proteome</keyword>
<organism evidence="1 2">
    <name type="scientific">Armillaria gallica</name>
    <name type="common">Bulbous honey fungus</name>
    <name type="synonym">Armillaria bulbosa</name>
    <dbReference type="NCBI Taxonomy" id="47427"/>
    <lineage>
        <taxon>Eukaryota</taxon>
        <taxon>Fungi</taxon>
        <taxon>Dikarya</taxon>
        <taxon>Basidiomycota</taxon>
        <taxon>Agaricomycotina</taxon>
        <taxon>Agaricomycetes</taxon>
        <taxon>Agaricomycetidae</taxon>
        <taxon>Agaricales</taxon>
        <taxon>Marasmiineae</taxon>
        <taxon>Physalacriaceae</taxon>
        <taxon>Armillaria</taxon>
    </lineage>
</organism>
<evidence type="ECO:0000313" key="1">
    <source>
        <dbReference type="EMBL" id="PBK96310.1"/>
    </source>
</evidence>
<gene>
    <name evidence="1" type="ORF">ARMGADRAFT_1009990</name>
</gene>
<reference evidence="2" key="1">
    <citation type="journal article" date="2017" name="Nat. Ecol. Evol.">
        <title>Genome expansion and lineage-specific genetic innovations in the forest pathogenic fungi Armillaria.</title>
        <authorList>
            <person name="Sipos G."/>
            <person name="Prasanna A.N."/>
            <person name="Walter M.C."/>
            <person name="O'Connor E."/>
            <person name="Balint B."/>
            <person name="Krizsan K."/>
            <person name="Kiss B."/>
            <person name="Hess J."/>
            <person name="Varga T."/>
            <person name="Slot J."/>
            <person name="Riley R."/>
            <person name="Boka B."/>
            <person name="Rigling D."/>
            <person name="Barry K."/>
            <person name="Lee J."/>
            <person name="Mihaltcheva S."/>
            <person name="LaButti K."/>
            <person name="Lipzen A."/>
            <person name="Waldron R."/>
            <person name="Moloney N.M."/>
            <person name="Sperisen C."/>
            <person name="Kredics L."/>
            <person name="Vagvoelgyi C."/>
            <person name="Patrignani A."/>
            <person name="Fitzpatrick D."/>
            <person name="Nagy I."/>
            <person name="Doyle S."/>
            <person name="Anderson J.B."/>
            <person name="Grigoriev I.V."/>
            <person name="Gueldener U."/>
            <person name="Muensterkoetter M."/>
            <person name="Nagy L.G."/>
        </authorList>
    </citation>
    <scope>NUCLEOTIDE SEQUENCE [LARGE SCALE GENOMIC DNA]</scope>
    <source>
        <strain evidence="2">Ar21-2</strain>
    </source>
</reference>
<dbReference type="Proteomes" id="UP000217790">
    <property type="component" value="Unassembled WGS sequence"/>
</dbReference>
<evidence type="ECO:0000313" key="2">
    <source>
        <dbReference type="Proteomes" id="UP000217790"/>
    </source>
</evidence>
<sequence>MILPCRGQCIQITLSQNICGLCGHGVHAHADYVSTVVNHCPANQCAAYAQKTTLTQRCTCEAQFCEHVATDNLYRLLDPWAVLDYFNPDISGPSFSLPTSSYSNDANSPFSPNTMSSDYHTAILSGDARNISLTAASTSSPSAASTSSAIQPDTTRTLGYSSDGYFAQYPNYFASSPYVGPSEGDATNESFEYQDYGNAMYARPPEAEGWSGSYGA</sequence>
<accession>A0A2H3DQG7</accession>